<accession>A0A812LWB3</accession>
<dbReference type="SMART" id="SM00175">
    <property type="entry name" value="RAB"/>
    <property type="match status" value="1"/>
</dbReference>
<feature type="region of interest" description="Disordered" evidence="3">
    <location>
        <begin position="165"/>
        <end position="194"/>
    </location>
</feature>
<gene>
    <name evidence="4" type="primary">RIC1</name>
    <name evidence="4" type="ORF">SPIL2461_LOCUS4562</name>
</gene>
<dbReference type="Gene3D" id="3.40.50.300">
    <property type="entry name" value="P-loop containing nucleotide triphosphate hydrolases"/>
    <property type="match status" value="1"/>
</dbReference>
<dbReference type="PROSITE" id="PS51419">
    <property type="entry name" value="RAB"/>
    <property type="match status" value="1"/>
</dbReference>
<dbReference type="InterPro" id="IPR001806">
    <property type="entry name" value="Small_GTPase"/>
</dbReference>
<reference evidence="4" key="1">
    <citation type="submission" date="2021-02" db="EMBL/GenBank/DDBJ databases">
        <authorList>
            <person name="Dougan E. K."/>
            <person name="Rhodes N."/>
            <person name="Thang M."/>
            <person name="Chan C."/>
        </authorList>
    </citation>
    <scope>NUCLEOTIDE SEQUENCE</scope>
</reference>
<keyword evidence="2" id="KW-0342">GTP-binding</keyword>
<evidence type="ECO:0000256" key="3">
    <source>
        <dbReference type="SAM" id="MobiDB-lite"/>
    </source>
</evidence>
<dbReference type="SMART" id="SM00173">
    <property type="entry name" value="RAS"/>
    <property type="match status" value="1"/>
</dbReference>
<dbReference type="GO" id="GO:0005525">
    <property type="term" value="F:GTP binding"/>
    <property type="evidence" value="ECO:0007669"/>
    <property type="project" value="UniProtKB-KW"/>
</dbReference>
<dbReference type="PRINTS" id="PR00449">
    <property type="entry name" value="RASTRNSFRMNG"/>
</dbReference>
<dbReference type="Pfam" id="PF00071">
    <property type="entry name" value="Ras"/>
    <property type="match status" value="1"/>
</dbReference>
<dbReference type="AlphaFoldDB" id="A0A812LWB3"/>
<dbReference type="PANTHER" id="PTHR47977">
    <property type="entry name" value="RAS-RELATED PROTEIN RAB"/>
    <property type="match status" value="1"/>
</dbReference>
<dbReference type="SUPFAM" id="SSF52540">
    <property type="entry name" value="P-loop containing nucleoside triphosphate hydrolases"/>
    <property type="match status" value="1"/>
</dbReference>
<dbReference type="FunFam" id="3.40.50.300:FF:001447">
    <property type="entry name" value="Ras-related protein Rab-1B"/>
    <property type="match status" value="1"/>
</dbReference>
<name>A0A812LWB3_SYMPI</name>
<comment type="caution">
    <text evidence="4">The sequence shown here is derived from an EMBL/GenBank/DDBJ whole genome shotgun (WGS) entry which is preliminary data.</text>
</comment>
<evidence type="ECO:0000256" key="1">
    <source>
        <dbReference type="ARBA" id="ARBA00022741"/>
    </source>
</evidence>
<dbReference type="NCBIfam" id="TIGR00231">
    <property type="entry name" value="small_GTP"/>
    <property type="match status" value="1"/>
</dbReference>
<feature type="compositionally biased region" description="Polar residues" evidence="3">
    <location>
        <begin position="184"/>
        <end position="194"/>
    </location>
</feature>
<dbReference type="Proteomes" id="UP000649617">
    <property type="component" value="Unassembled WGS sequence"/>
</dbReference>
<keyword evidence="5" id="KW-1185">Reference proteome</keyword>
<evidence type="ECO:0000313" key="4">
    <source>
        <dbReference type="EMBL" id="CAE7246855.1"/>
    </source>
</evidence>
<dbReference type="OrthoDB" id="9989112at2759"/>
<dbReference type="InterPro" id="IPR005225">
    <property type="entry name" value="Small_GTP-bd"/>
</dbReference>
<organism evidence="4 5">
    <name type="scientific">Symbiodinium pilosum</name>
    <name type="common">Dinoflagellate</name>
    <dbReference type="NCBI Taxonomy" id="2952"/>
    <lineage>
        <taxon>Eukaryota</taxon>
        <taxon>Sar</taxon>
        <taxon>Alveolata</taxon>
        <taxon>Dinophyceae</taxon>
        <taxon>Suessiales</taxon>
        <taxon>Symbiodiniaceae</taxon>
        <taxon>Symbiodinium</taxon>
    </lineage>
</organism>
<dbReference type="EMBL" id="CAJNIZ010006045">
    <property type="protein sequence ID" value="CAE7246855.1"/>
    <property type="molecule type" value="Genomic_DNA"/>
</dbReference>
<dbReference type="InterPro" id="IPR027417">
    <property type="entry name" value="P-loop_NTPase"/>
</dbReference>
<evidence type="ECO:0000313" key="5">
    <source>
        <dbReference type="Proteomes" id="UP000649617"/>
    </source>
</evidence>
<dbReference type="SMART" id="SM00174">
    <property type="entry name" value="RHO"/>
    <property type="match status" value="1"/>
</dbReference>
<proteinExistence type="predicted"/>
<sequence>MDHGSSRKSLLPCLYSLSASILNTQSAVVLLVFRSFIPYEPPIPYTSKVKLQIWDTAGQERFRTITSAYYRGADGIILVYDICDRESFTHVEEWLNEVNRYVNESTSKILLGNKCDLTAERQVSTEEAQKKAEELGIAFIETSAKDATHVELAFQMMSAELIKKREKQTARPTGDVGLGRPRASSATCTSCPGN</sequence>
<protein>
    <submittedName>
        <fullName evidence="4">RIC1 protein</fullName>
    </submittedName>
</protein>
<evidence type="ECO:0000256" key="2">
    <source>
        <dbReference type="ARBA" id="ARBA00023134"/>
    </source>
</evidence>
<dbReference type="GO" id="GO:0003924">
    <property type="term" value="F:GTPase activity"/>
    <property type="evidence" value="ECO:0007669"/>
    <property type="project" value="InterPro"/>
</dbReference>
<dbReference type="PROSITE" id="PS51421">
    <property type="entry name" value="RAS"/>
    <property type="match status" value="1"/>
</dbReference>
<keyword evidence="1" id="KW-0547">Nucleotide-binding</keyword>
<dbReference type="InterPro" id="IPR050227">
    <property type="entry name" value="Rab"/>
</dbReference>